<dbReference type="EMBL" id="FPHN01000112">
    <property type="protein sequence ID" value="SFV60270.1"/>
    <property type="molecule type" value="Genomic_DNA"/>
</dbReference>
<accession>A0A1W1C348</accession>
<organism evidence="3">
    <name type="scientific">hydrothermal vent metagenome</name>
    <dbReference type="NCBI Taxonomy" id="652676"/>
    <lineage>
        <taxon>unclassified sequences</taxon>
        <taxon>metagenomes</taxon>
        <taxon>ecological metagenomes</taxon>
    </lineage>
</organism>
<evidence type="ECO:0000256" key="2">
    <source>
        <dbReference type="ARBA" id="ARBA00023125"/>
    </source>
</evidence>
<sequence length="157" mass="17909">MKLKEVAEIIRGAYLVEGKAKSKKKACKELTMVSLEPISFLDERKFLEIKCENKASAKQLTKAGDIIVGLYHPMIACYVEKGQEGYVVPHYMAIVRRKPYVKLDSRFIVQFINSTRGRRALAEKAREFDCSNPSSLPLATLSNVELLRDVNRLIERF</sequence>
<dbReference type="AlphaFoldDB" id="A0A1W1C348"/>
<gene>
    <name evidence="3" type="ORF">MNB_SV-14-325</name>
</gene>
<name>A0A1W1C348_9ZZZZ</name>
<reference evidence="3" key="1">
    <citation type="submission" date="2016-10" db="EMBL/GenBank/DDBJ databases">
        <authorList>
            <person name="de Groot N.N."/>
        </authorList>
    </citation>
    <scope>NUCLEOTIDE SEQUENCE</scope>
</reference>
<dbReference type="Gene3D" id="3.90.220.20">
    <property type="entry name" value="DNA methylase specificity domains"/>
    <property type="match status" value="1"/>
</dbReference>
<dbReference type="GO" id="GO:0003677">
    <property type="term" value="F:DNA binding"/>
    <property type="evidence" value="ECO:0007669"/>
    <property type="project" value="UniProtKB-KW"/>
</dbReference>
<dbReference type="GO" id="GO:0009307">
    <property type="term" value="P:DNA restriction-modification system"/>
    <property type="evidence" value="ECO:0007669"/>
    <property type="project" value="UniProtKB-KW"/>
</dbReference>
<evidence type="ECO:0000313" key="3">
    <source>
        <dbReference type="EMBL" id="SFV60270.1"/>
    </source>
</evidence>
<protein>
    <submittedName>
        <fullName evidence="3">Uncharacterized protein</fullName>
    </submittedName>
</protein>
<proteinExistence type="predicted"/>
<dbReference type="InterPro" id="IPR044946">
    <property type="entry name" value="Restrct_endonuc_typeI_TRD_sf"/>
</dbReference>
<evidence type="ECO:0000256" key="1">
    <source>
        <dbReference type="ARBA" id="ARBA00022747"/>
    </source>
</evidence>
<keyword evidence="1" id="KW-0680">Restriction system</keyword>
<keyword evidence="2" id="KW-0238">DNA-binding</keyword>
<dbReference type="SUPFAM" id="SSF116734">
    <property type="entry name" value="DNA methylase specificity domain"/>
    <property type="match status" value="1"/>
</dbReference>